<evidence type="ECO:0000313" key="11">
    <source>
        <dbReference type="Proteomes" id="UP000650833"/>
    </source>
</evidence>
<dbReference type="Pfam" id="PF22191">
    <property type="entry name" value="IBR_1"/>
    <property type="match status" value="1"/>
</dbReference>
<keyword evidence="2" id="KW-0479">Metal-binding</keyword>
<keyword evidence="11" id="KW-1185">Reference proteome</keyword>
<evidence type="ECO:0000256" key="6">
    <source>
        <dbReference type="ARBA" id="ARBA00022833"/>
    </source>
</evidence>
<dbReference type="Gene3D" id="3.30.40.10">
    <property type="entry name" value="Zinc/RING finger domain, C3HC4 (zinc finger)"/>
    <property type="match status" value="1"/>
</dbReference>
<evidence type="ECO:0000256" key="3">
    <source>
        <dbReference type="ARBA" id="ARBA00022737"/>
    </source>
</evidence>
<evidence type="ECO:0000259" key="9">
    <source>
        <dbReference type="PROSITE" id="PS51873"/>
    </source>
</evidence>
<dbReference type="AlphaFoldDB" id="A0A8H7QIW5"/>
<dbReference type="GO" id="GO:0004842">
    <property type="term" value="F:ubiquitin-protein transferase activity"/>
    <property type="evidence" value="ECO:0007669"/>
    <property type="project" value="InterPro"/>
</dbReference>
<dbReference type="PROSITE" id="PS51873">
    <property type="entry name" value="TRIAD"/>
    <property type="match status" value="1"/>
</dbReference>
<dbReference type="InterPro" id="IPR044066">
    <property type="entry name" value="TRIAD_supradom"/>
</dbReference>
<evidence type="ECO:0000256" key="1">
    <source>
        <dbReference type="ARBA" id="ARBA00022679"/>
    </source>
</evidence>
<dbReference type="GO" id="GO:0016567">
    <property type="term" value="P:protein ubiquitination"/>
    <property type="evidence" value="ECO:0007669"/>
    <property type="project" value="InterPro"/>
</dbReference>
<evidence type="ECO:0000256" key="2">
    <source>
        <dbReference type="ARBA" id="ARBA00022723"/>
    </source>
</evidence>
<comment type="caution">
    <text evidence="10">The sequence shown here is derived from an EMBL/GenBank/DDBJ whole genome shotgun (WGS) entry which is preliminary data.</text>
</comment>
<dbReference type="EMBL" id="JAEPRC010000644">
    <property type="protein sequence ID" value="KAG2193502.1"/>
    <property type="molecule type" value="Genomic_DNA"/>
</dbReference>
<sequence length="500" mass="57067">MDDTTSTTTTTATTTTTTTTTATTTIHNIDEEKHWLTEQTKELFAKFNLGNLLFCYCLPFFYVFYPALLMPAIFLRSLSFFIGWIYKLVVAHHHHTEFPGATGRNNDAIQMQKTEPPSLVEDERNNMYFWLQRCSICLDQTYSLCLESCRDQFCKDCFSRYIEETVNQSWGLGVSRIKCPVCQEAISQSEWSRYVSQDIIAKYNKYNQPYRPFSRYCSTCEHPVAPCQSPRSQGISRESRLEQIASDLDAFSKSIINPNTTVLVDQILMAFLTTCQKGSTFRIGRVQDLYNQMIPVLVKIATKQPDLYDKASNISKQLVALEVIPEAWKQTQFWHVANFPVEQCDHCGDKSCLQCGEMAHLGQNCLENLKLKLKNNRDDEELTSTIQWKLNHTRPCPNCSVMINRDEGCNKVDCLLCGYRFCWRCGSGWSQQKCGFYQCGEDGQILLQSEAITPTTTTTIEPLPSSATTMKIQKEEEPSKAELGVPDMHAIDARRQVSSM</sequence>
<evidence type="ECO:0000256" key="7">
    <source>
        <dbReference type="PROSITE-ProRule" id="PRU00175"/>
    </source>
</evidence>
<keyword evidence="4 7" id="KW-0863">Zinc-finger</keyword>
<dbReference type="Proteomes" id="UP000650833">
    <property type="component" value="Unassembled WGS sequence"/>
</dbReference>
<dbReference type="GO" id="GO:0008270">
    <property type="term" value="F:zinc ion binding"/>
    <property type="evidence" value="ECO:0007669"/>
    <property type="project" value="UniProtKB-KW"/>
</dbReference>
<reference evidence="10" key="1">
    <citation type="submission" date="2020-12" db="EMBL/GenBank/DDBJ databases">
        <title>Metabolic potential, ecology and presence of endohyphal bacteria is reflected in genomic diversity of Mucoromycotina.</title>
        <authorList>
            <person name="Muszewska A."/>
            <person name="Okrasinska A."/>
            <person name="Steczkiewicz K."/>
            <person name="Drgas O."/>
            <person name="Orlowska M."/>
            <person name="Perlinska-Lenart U."/>
            <person name="Aleksandrzak-Piekarczyk T."/>
            <person name="Szatraj K."/>
            <person name="Zielenkiewicz U."/>
            <person name="Pilsyk S."/>
            <person name="Malc E."/>
            <person name="Mieczkowski P."/>
            <person name="Kruszewska J.S."/>
            <person name="Biernat P."/>
            <person name="Pawlowska J."/>
        </authorList>
    </citation>
    <scope>NUCLEOTIDE SEQUENCE</scope>
    <source>
        <strain evidence="10">CBS 226.32</strain>
    </source>
</reference>
<dbReference type="OrthoDB" id="10264956at2759"/>
<dbReference type="PROSITE" id="PS50089">
    <property type="entry name" value="ZF_RING_2"/>
    <property type="match status" value="1"/>
</dbReference>
<dbReference type="InterPro" id="IPR031127">
    <property type="entry name" value="E3_UB_ligase_RBR"/>
</dbReference>
<keyword evidence="5" id="KW-0833">Ubl conjugation pathway</keyword>
<organism evidence="10 11">
    <name type="scientific">Mucor plumbeus</name>
    <dbReference type="NCBI Taxonomy" id="97098"/>
    <lineage>
        <taxon>Eukaryota</taxon>
        <taxon>Fungi</taxon>
        <taxon>Fungi incertae sedis</taxon>
        <taxon>Mucoromycota</taxon>
        <taxon>Mucoromycotina</taxon>
        <taxon>Mucoromycetes</taxon>
        <taxon>Mucorales</taxon>
        <taxon>Mucorineae</taxon>
        <taxon>Mucoraceae</taxon>
        <taxon>Mucor</taxon>
    </lineage>
</organism>
<keyword evidence="3" id="KW-0677">Repeat</keyword>
<evidence type="ECO:0008006" key="12">
    <source>
        <dbReference type="Google" id="ProtNLM"/>
    </source>
</evidence>
<proteinExistence type="predicted"/>
<dbReference type="InterPro" id="IPR001841">
    <property type="entry name" value="Znf_RING"/>
</dbReference>
<accession>A0A8H7QIW5</accession>
<name>A0A8H7QIW5_9FUNG</name>
<feature type="domain" description="RING-type" evidence="9">
    <location>
        <begin position="130"/>
        <end position="443"/>
    </location>
</feature>
<evidence type="ECO:0000259" key="8">
    <source>
        <dbReference type="PROSITE" id="PS50089"/>
    </source>
</evidence>
<keyword evidence="1" id="KW-0808">Transferase</keyword>
<dbReference type="Gene3D" id="1.20.120.1750">
    <property type="match status" value="1"/>
</dbReference>
<dbReference type="PANTHER" id="PTHR11685">
    <property type="entry name" value="RBR FAMILY RING FINGER AND IBR DOMAIN-CONTAINING"/>
    <property type="match status" value="1"/>
</dbReference>
<gene>
    <name evidence="10" type="ORF">INT46_002993</name>
</gene>
<dbReference type="SUPFAM" id="SSF57850">
    <property type="entry name" value="RING/U-box"/>
    <property type="match status" value="2"/>
</dbReference>
<dbReference type="CDD" id="cd20336">
    <property type="entry name" value="Rcat_RBR"/>
    <property type="match status" value="1"/>
</dbReference>
<feature type="domain" description="RING-type" evidence="8">
    <location>
        <begin position="134"/>
        <end position="183"/>
    </location>
</feature>
<evidence type="ECO:0000313" key="10">
    <source>
        <dbReference type="EMBL" id="KAG2193502.1"/>
    </source>
</evidence>
<evidence type="ECO:0000256" key="4">
    <source>
        <dbReference type="ARBA" id="ARBA00022771"/>
    </source>
</evidence>
<evidence type="ECO:0000256" key="5">
    <source>
        <dbReference type="ARBA" id="ARBA00022786"/>
    </source>
</evidence>
<protein>
    <recommendedName>
        <fullName evidence="12">RING-type domain-containing protein</fullName>
    </recommendedName>
</protein>
<keyword evidence="6" id="KW-0862">Zinc</keyword>
<dbReference type="InterPro" id="IPR013083">
    <property type="entry name" value="Znf_RING/FYVE/PHD"/>
</dbReference>